<evidence type="ECO:0000313" key="6">
    <source>
        <dbReference type="EMBL" id="AHG88738.1"/>
    </source>
</evidence>
<dbReference type="InterPro" id="IPR001647">
    <property type="entry name" value="HTH_TetR"/>
</dbReference>
<dbReference type="PANTHER" id="PTHR30055:SF234">
    <property type="entry name" value="HTH-TYPE TRANSCRIPTIONAL REGULATOR BETI"/>
    <property type="match status" value="1"/>
</dbReference>
<evidence type="ECO:0000313" key="7">
    <source>
        <dbReference type="Proteomes" id="UP000019151"/>
    </source>
</evidence>
<dbReference type="OrthoDB" id="9816320at2"/>
<dbReference type="PANTHER" id="PTHR30055">
    <property type="entry name" value="HTH-TYPE TRANSCRIPTIONAL REGULATOR RUTR"/>
    <property type="match status" value="1"/>
</dbReference>
<dbReference type="Gene3D" id="1.10.357.10">
    <property type="entry name" value="Tetracycline Repressor, domain 2"/>
    <property type="match status" value="1"/>
</dbReference>
<evidence type="ECO:0000259" key="5">
    <source>
        <dbReference type="PROSITE" id="PS50977"/>
    </source>
</evidence>
<dbReference type="SUPFAM" id="SSF46689">
    <property type="entry name" value="Homeodomain-like"/>
    <property type="match status" value="1"/>
</dbReference>
<sequence length="207" mass="22503">MTPVPRQRPARPPLQERGQRRVDAILDAAATIVAERGVAGLTVHGVARRARTAIGSMYHFFPDLEAVLGALADRHARTLRGELEALSAAPVDWAALPLDVAVDGFLDPLLTYIERHPDVLHVLRRPGRGARRHPELEALLLQTAERIVRARTPEASPAARAARAATMLAVVDGVLTRTERVASPPASTMMRELKRAIVGYLGSYEAI</sequence>
<dbReference type="InterPro" id="IPR009057">
    <property type="entry name" value="Homeodomain-like_sf"/>
</dbReference>
<proteinExistence type="predicted"/>
<evidence type="ECO:0000256" key="3">
    <source>
        <dbReference type="ARBA" id="ARBA00023163"/>
    </source>
</evidence>
<dbReference type="Pfam" id="PF17918">
    <property type="entry name" value="TetR_C_15"/>
    <property type="match status" value="1"/>
</dbReference>
<dbReference type="RefSeq" id="WP_025410263.1">
    <property type="nucleotide sequence ID" value="NZ_CP007128.1"/>
</dbReference>
<keyword evidence="2 4" id="KW-0238">DNA-binding</keyword>
<dbReference type="GO" id="GO:0003700">
    <property type="term" value="F:DNA-binding transcription factor activity"/>
    <property type="evidence" value="ECO:0007669"/>
    <property type="project" value="TreeGrafter"/>
</dbReference>
<dbReference type="AlphaFoldDB" id="W0RH74"/>
<dbReference type="EMBL" id="CP007128">
    <property type="protein sequence ID" value="AHG88738.1"/>
    <property type="molecule type" value="Genomic_DNA"/>
</dbReference>
<protein>
    <submittedName>
        <fullName evidence="6">Regulatory protein TetR</fullName>
    </submittedName>
</protein>
<dbReference type="Proteomes" id="UP000019151">
    <property type="component" value="Chromosome"/>
</dbReference>
<keyword evidence="3" id="KW-0804">Transcription</keyword>
<keyword evidence="1" id="KW-0805">Transcription regulation</keyword>
<gene>
    <name evidence="6" type="ORF">J421_1201</name>
</gene>
<dbReference type="GO" id="GO:0000976">
    <property type="term" value="F:transcription cis-regulatory region binding"/>
    <property type="evidence" value="ECO:0007669"/>
    <property type="project" value="TreeGrafter"/>
</dbReference>
<dbReference type="PROSITE" id="PS50977">
    <property type="entry name" value="HTH_TETR_2"/>
    <property type="match status" value="1"/>
</dbReference>
<organism evidence="6 7">
    <name type="scientific">Gemmatirosa kalamazoonensis</name>
    <dbReference type="NCBI Taxonomy" id="861299"/>
    <lineage>
        <taxon>Bacteria</taxon>
        <taxon>Pseudomonadati</taxon>
        <taxon>Gemmatimonadota</taxon>
        <taxon>Gemmatimonadia</taxon>
        <taxon>Gemmatimonadales</taxon>
        <taxon>Gemmatimonadaceae</taxon>
        <taxon>Gemmatirosa</taxon>
    </lineage>
</organism>
<dbReference type="InterPro" id="IPR041669">
    <property type="entry name" value="TetR_C_15"/>
</dbReference>
<dbReference type="Pfam" id="PF00440">
    <property type="entry name" value="TetR_N"/>
    <property type="match status" value="1"/>
</dbReference>
<dbReference type="STRING" id="861299.J421_1201"/>
<evidence type="ECO:0000256" key="4">
    <source>
        <dbReference type="PROSITE-ProRule" id="PRU00335"/>
    </source>
</evidence>
<dbReference type="PRINTS" id="PR00455">
    <property type="entry name" value="HTHTETR"/>
</dbReference>
<name>W0RH74_9BACT</name>
<dbReference type="InParanoid" id="W0RH74"/>
<feature type="domain" description="HTH tetR-type" evidence="5">
    <location>
        <begin position="19"/>
        <end position="79"/>
    </location>
</feature>
<accession>W0RH74</accession>
<dbReference type="InterPro" id="IPR050109">
    <property type="entry name" value="HTH-type_TetR-like_transc_reg"/>
</dbReference>
<keyword evidence="7" id="KW-1185">Reference proteome</keyword>
<reference evidence="6 7" key="1">
    <citation type="journal article" date="2014" name="Genome Announc.">
        <title>Genome Sequence and Methylome of Soil Bacterium Gemmatirosa kalamazoonensis KBS708T, a Member of the Rarely Cultivated Gemmatimonadetes Phylum.</title>
        <authorList>
            <person name="Debruyn J.M."/>
            <person name="Radosevich M."/>
            <person name="Wommack K.E."/>
            <person name="Polson S.W."/>
            <person name="Hauser L.J."/>
            <person name="Fawaz M.N."/>
            <person name="Korlach J."/>
            <person name="Tsai Y.C."/>
        </authorList>
    </citation>
    <scope>NUCLEOTIDE SEQUENCE [LARGE SCALE GENOMIC DNA]</scope>
    <source>
        <strain evidence="6 7">KBS708</strain>
    </source>
</reference>
<dbReference type="HOGENOM" id="CLU_069356_46_2_0"/>
<dbReference type="eggNOG" id="COG1309">
    <property type="taxonomic scope" value="Bacteria"/>
</dbReference>
<feature type="DNA-binding region" description="H-T-H motif" evidence="4">
    <location>
        <begin position="42"/>
        <end position="61"/>
    </location>
</feature>
<evidence type="ECO:0000256" key="1">
    <source>
        <dbReference type="ARBA" id="ARBA00023015"/>
    </source>
</evidence>
<dbReference type="FunCoup" id="W0RH74">
    <property type="interactions" value="125"/>
</dbReference>
<dbReference type="KEGG" id="gba:J421_1201"/>
<evidence type="ECO:0000256" key="2">
    <source>
        <dbReference type="ARBA" id="ARBA00023125"/>
    </source>
</evidence>